<reference evidence="9" key="1">
    <citation type="submission" date="2022-10" db="EMBL/GenBank/DDBJ databases">
        <authorList>
            <person name="Chen Y."/>
            <person name="Dougan E. K."/>
            <person name="Chan C."/>
            <person name="Rhodes N."/>
            <person name="Thang M."/>
        </authorList>
    </citation>
    <scope>NUCLEOTIDE SEQUENCE</scope>
</reference>
<evidence type="ECO:0000256" key="4">
    <source>
        <dbReference type="ARBA" id="ARBA00022741"/>
    </source>
</evidence>
<evidence type="ECO:0000256" key="1">
    <source>
        <dbReference type="ARBA" id="ARBA00004319"/>
    </source>
</evidence>
<dbReference type="Gene3D" id="3.40.50.300">
    <property type="entry name" value="P-loop containing nucleotide triphosphate hydrolases"/>
    <property type="match status" value="1"/>
</dbReference>
<protein>
    <submittedName>
        <fullName evidence="9">Uncharacterized protein</fullName>
    </submittedName>
</protein>
<dbReference type="PANTHER" id="PTHR19375">
    <property type="entry name" value="HEAT SHOCK PROTEIN 70KDA"/>
    <property type="match status" value="1"/>
</dbReference>
<keyword evidence="5" id="KW-0256">Endoplasmic reticulum</keyword>
<dbReference type="InterPro" id="IPR029048">
    <property type="entry name" value="HSP70_C_sf"/>
</dbReference>
<sequence length="1130" mass="126338">MRSFFNLAAVAVPVFSELQLPCCCGASCEEGSCSSEHPKFQVPCQKLERRSCEAQAACTWQSPEPCEDCDQPHCTPNCLEKYLEWTFAALVLLLCVAGAGAAAGTGEKIEGPVIGIDLGTTYSCVGIYKNGRVEIIPNDQGNRITPSYVAFSDEERLIGEAAKHQATIRPTQTLFDVKRLIGRRFKDSTVQKDMKLLPYKIVERNSKPMISVQVKAQEKLMSPEEVSSMVLSKMKETAENYLGKEVHHAVVTVPAYFSDAQRQSTKDAGTIAGLNVVRILNEPTAAAIAYGLDKKTDQNILVYDLGGGTFDVSLLTIDNGVFEVLATNGDTHLGGEDFDQRVMQHFMKIFQKKHGKDMSKDKSAIQKLRREVEKAKRALSSSHEARLEIEALYDGVDFSETLSRARFEELNADLFKNTLGPVKAVLADAGLKKHEVDEIVLVGGSTRIPKVQKLLKEFFNGKEPNRGINPDEAVAYGAAVQAGILSGEEDANGVLILEVTPLTLGIETVGGVMTKLISRNTVIPTQKSQIFSTTRDNQPAVNIQVFEGERPLTKDNHLLGKFDLTIPPAPRGQPQIEVTFEVDSNGILNVAAEDKATGNSEKITITNDQGRLTEQEIEQMLREAEEFADEDKKVKERVDAKNALTGYVHSMRSSTDSGLGDKMQVDEKQRILEVLQEAENWLDSNPEADSQEIQEKQREVEGTCAPIVSKYYGAGADGFAGFRHNSAAIFHMIKGDAIETFNEKEKELQESGGAKVYRERMRHRQGVDQATDAMLWISDASMKVLNCWANDGRFWYVHVWHPGLGVRASTMCVPNCCNQEEVAFDLAAPYFNSIAKSTTQKMANVTAKEVSHWADLPVEFVLIGLDGCGTTSLRRNLAKHPDLNFTNLVVFGQDEDYFFIEMARQTLPFVKQVELLVKHRAQMRSPKVGVYNPLMWKEELLEHLLANIPNLRVVVAVCDPMDRFERKLDLEMARMSTGGTGDIENQLQQFVHDNLRSIYFAPAIRSWFLNFPSQILFIEKDMQHAPETLQRITDFFGIRPFPQHVRFTRYNSRGGKHSGLCSDRRLLTTMKASFEAEYQVLQEILGNAASERLRTRRTRCEAPDGYDKDTSGWKQILSIYNIYIYLNIYI</sequence>
<dbReference type="Pfam" id="PF00012">
    <property type="entry name" value="HSP70"/>
    <property type="match status" value="1"/>
</dbReference>
<evidence type="ECO:0000313" key="9">
    <source>
        <dbReference type="EMBL" id="CAI3979193.1"/>
    </source>
</evidence>
<dbReference type="EMBL" id="CAMXCT020000465">
    <property type="protein sequence ID" value="CAL1132568.1"/>
    <property type="molecule type" value="Genomic_DNA"/>
</dbReference>
<dbReference type="PROSITE" id="PS01036">
    <property type="entry name" value="HSP70_3"/>
    <property type="match status" value="1"/>
</dbReference>
<dbReference type="PROSITE" id="PS00297">
    <property type="entry name" value="HSP70_1"/>
    <property type="match status" value="1"/>
</dbReference>
<dbReference type="FunFam" id="3.90.640.10:FF:000153">
    <property type="entry name" value="Endoplasmic reticulum chaperone BiP"/>
    <property type="match status" value="1"/>
</dbReference>
<evidence type="ECO:0000256" key="8">
    <source>
        <dbReference type="SAM" id="SignalP"/>
    </source>
</evidence>
<dbReference type="GO" id="GO:0005524">
    <property type="term" value="F:ATP binding"/>
    <property type="evidence" value="ECO:0007669"/>
    <property type="project" value="UniProtKB-KW"/>
</dbReference>
<keyword evidence="7" id="KW-0175">Coiled coil</keyword>
<comment type="similarity">
    <text evidence="2">Belongs to the heat shock protein 70 family.</text>
</comment>
<evidence type="ECO:0000313" key="10">
    <source>
        <dbReference type="EMBL" id="CAL1132568.1"/>
    </source>
</evidence>
<feature type="signal peptide" evidence="8">
    <location>
        <begin position="1"/>
        <end position="16"/>
    </location>
</feature>
<feature type="coiled-coil region" evidence="7">
    <location>
        <begin position="610"/>
        <end position="637"/>
    </location>
</feature>
<dbReference type="PRINTS" id="PR00301">
    <property type="entry name" value="HEATSHOCK70"/>
</dbReference>
<feature type="coiled-coil region" evidence="7">
    <location>
        <begin position="358"/>
        <end position="385"/>
    </location>
</feature>
<gene>
    <name evidence="9" type="ORF">C1SCF055_LOCUS7162</name>
</gene>
<dbReference type="NCBIfam" id="NF001413">
    <property type="entry name" value="PRK00290.1"/>
    <property type="match status" value="1"/>
</dbReference>
<dbReference type="InterPro" id="IPR027417">
    <property type="entry name" value="P-loop_NTPase"/>
</dbReference>
<keyword evidence="4" id="KW-0547">Nucleotide-binding</keyword>
<keyword evidence="11" id="KW-1185">Reference proteome</keyword>
<accession>A0A9P1BVL9</accession>
<evidence type="ECO:0000256" key="7">
    <source>
        <dbReference type="SAM" id="Coils"/>
    </source>
</evidence>
<dbReference type="FunFam" id="3.30.420.40:FF:000020">
    <property type="entry name" value="Chaperone protein HscA homolog"/>
    <property type="match status" value="1"/>
</dbReference>
<dbReference type="CDD" id="cd10241">
    <property type="entry name" value="ASKHA_NBD_HSP70_BiP"/>
    <property type="match status" value="1"/>
</dbReference>
<evidence type="ECO:0000256" key="2">
    <source>
        <dbReference type="ARBA" id="ARBA00007381"/>
    </source>
</evidence>
<dbReference type="Gene3D" id="3.30.420.40">
    <property type="match status" value="2"/>
</dbReference>
<dbReference type="FunFam" id="2.60.34.10:FF:000002">
    <property type="entry name" value="Heat shock 70 kDa"/>
    <property type="match status" value="1"/>
</dbReference>
<dbReference type="PROSITE" id="PS00329">
    <property type="entry name" value="HSP70_2"/>
    <property type="match status" value="1"/>
</dbReference>
<evidence type="ECO:0000313" key="11">
    <source>
        <dbReference type="Proteomes" id="UP001152797"/>
    </source>
</evidence>
<dbReference type="SUPFAM" id="SSF52540">
    <property type="entry name" value="P-loop containing nucleoside triphosphate hydrolases"/>
    <property type="match status" value="1"/>
</dbReference>
<proteinExistence type="inferred from homology"/>
<dbReference type="SUPFAM" id="SSF53067">
    <property type="entry name" value="Actin-like ATPase domain"/>
    <property type="match status" value="2"/>
</dbReference>
<keyword evidence="6" id="KW-0067">ATP-binding</keyword>
<dbReference type="InterPro" id="IPR013126">
    <property type="entry name" value="Hsp_70_fam"/>
</dbReference>
<feature type="chain" id="PRO_5043269824" evidence="8">
    <location>
        <begin position="17"/>
        <end position="1130"/>
    </location>
</feature>
<dbReference type="Gene3D" id="2.60.34.10">
    <property type="entry name" value="Substrate Binding Domain Of DNAk, Chain A, domain 1"/>
    <property type="match status" value="1"/>
</dbReference>
<dbReference type="GO" id="GO:0140662">
    <property type="term" value="F:ATP-dependent protein folding chaperone"/>
    <property type="evidence" value="ECO:0007669"/>
    <property type="project" value="InterPro"/>
</dbReference>
<evidence type="ECO:0000256" key="6">
    <source>
        <dbReference type="ARBA" id="ARBA00022840"/>
    </source>
</evidence>
<dbReference type="FunFam" id="3.30.420.40:FF:000026">
    <property type="entry name" value="Heat shock protein 70"/>
    <property type="match status" value="1"/>
</dbReference>
<comment type="caution">
    <text evidence="9">The sequence shown here is derived from an EMBL/GenBank/DDBJ whole genome shotgun (WGS) entry which is preliminary data.</text>
</comment>
<dbReference type="InterPro" id="IPR042050">
    <property type="entry name" value="BIP_NBD"/>
</dbReference>
<dbReference type="EMBL" id="CAMXCT010000465">
    <property type="protein sequence ID" value="CAI3979193.1"/>
    <property type="molecule type" value="Genomic_DNA"/>
</dbReference>
<evidence type="ECO:0000256" key="5">
    <source>
        <dbReference type="ARBA" id="ARBA00022824"/>
    </source>
</evidence>
<dbReference type="Gene3D" id="1.20.1270.10">
    <property type="match status" value="1"/>
</dbReference>
<reference evidence="10" key="2">
    <citation type="submission" date="2024-04" db="EMBL/GenBank/DDBJ databases">
        <authorList>
            <person name="Chen Y."/>
            <person name="Shah S."/>
            <person name="Dougan E. K."/>
            <person name="Thang M."/>
            <person name="Chan C."/>
        </authorList>
    </citation>
    <scope>NUCLEOTIDE SEQUENCE [LARGE SCALE GENOMIC DNA]</scope>
</reference>
<dbReference type="AlphaFoldDB" id="A0A9P1BVL9"/>
<dbReference type="InterPro" id="IPR043129">
    <property type="entry name" value="ATPase_NBD"/>
</dbReference>
<dbReference type="OrthoDB" id="2401965at2759"/>
<organism evidence="9">
    <name type="scientific">Cladocopium goreaui</name>
    <dbReference type="NCBI Taxonomy" id="2562237"/>
    <lineage>
        <taxon>Eukaryota</taxon>
        <taxon>Sar</taxon>
        <taxon>Alveolata</taxon>
        <taxon>Dinophyceae</taxon>
        <taxon>Suessiales</taxon>
        <taxon>Symbiodiniaceae</taxon>
        <taxon>Cladocopium</taxon>
    </lineage>
</organism>
<dbReference type="SUPFAM" id="SSF100934">
    <property type="entry name" value="Heat shock protein 70kD (HSP70), C-terminal subdomain"/>
    <property type="match status" value="1"/>
</dbReference>
<comment type="subcellular location">
    <subcellularLocation>
        <location evidence="1">Endoplasmic reticulum lumen</location>
    </subcellularLocation>
</comment>
<dbReference type="Proteomes" id="UP001152797">
    <property type="component" value="Unassembled WGS sequence"/>
</dbReference>
<dbReference type="InterPro" id="IPR018181">
    <property type="entry name" value="Heat_shock_70_CS"/>
</dbReference>
<dbReference type="EMBL" id="CAMXCT030000465">
    <property type="protein sequence ID" value="CAL4766505.1"/>
    <property type="molecule type" value="Genomic_DNA"/>
</dbReference>
<keyword evidence="3 8" id="KW-0732">Signal</keyword>
<dbReference type="GO" id="GO:0005788">
    <property type="term" value="C:endoplasmic reticulum lumen"/>
    <property type="evidence" value="ECO:0007669"/>
    <property type="project" value="UniProtKB-SubCell"/>
</dbReference>
<evidence type="ECO:0000256" key="3">
    <source>
        <dbReference type="ARBA" id="ARBA00022729"/>
    </source>
</evidence>
<dbReference type="SUPFAM" id="SSF100920">
    <property type="entry name" value="Heat shock protein 70kD (HSP70), peptide-binding domain"/>
    <property type="match status" value="1"/>
</dbReference>
<name>A0A9P1BVL9_9DINO</name>
<dbReference type="InterPro" id="IPR029047">
    <property type="entry name" value="HSP70_peptide-bd_sf"/>
</dbReference>
<dbReference type="Gene3D" id="3.90.640.10">
    <property type="entry name" value="Actin, Chain A, domain 4"/>
    <property type="match status" value="1"/>
</dbReference>